<dbReference type="InterPro" id="IPR036163">
    <property type="entry name" value="HMA_dom_sf"/>
</dbReference>
<dbReference type="Pfam" id="PF00403">
    <property type="entry name" value="HMA"/>
    <property type="match status" value="1"/>
</dbReference>
<dbReference type="PRINTS" id="PR00946">
    <property type="entry name" value="HGSCAVENGER"/>
</dbReference>
<dbReference type="CDD" id="cd00371">
    <property type="entry name" value="HMA"/>
    <property type="match status" value="1"/>
</dbReference>
<dbReference type="PROSITE" id="PS01047">
    <property type="entry name" value="HMA_1"/>
    <property type="match status" value="1"/>
</dbReference>
<evidence type="ECO:0000256" key="2">
    <source>
        <dbReference type="ARBA" id="ARBA00015313"/>
    </source>
</evidence>
<dbReference type="GO" id="GO:0005737">
    <property type="term" value="C:cytoplasm"/>
    <property type="evidence" value="ECO:0007669"/>
    <property type="project" value="UniProtKB-SubCell"/>
</dbReference>
<dbReference type="InterPro" id="IPR049740">
    <property type="entry name" value="CopZ"/>
</dbReference>
<dbReference type="NCBIfam" id="NF033795">
    <property type="entry name" value="chaper_CopZ_Bs"/>
    <property type="match status" value="1"/>
</dbReference>
<keyword evidence="4" id="KW-0479">Metal-binding</keyword>
<comment type="subcellular location">
    <subcellularLocation>
        <location evidence="1">Cytoplasm</location>
    </subcellularLocation>
</comment>
<dbReference type="SUPFAM" id="SSF55008">
    <property type="entry name" value="HMA, heavy metal-associated domain"/>
    <property type="match status" value="1"/>
</dbReference>
<dbReference type="InterPro" id="IPR006121">
    <property type="entry name" value="HMA_dom"/>
</dbReference>
<dbReference type="PANTHER" id="PTHR46594">
    <property type="entry name" value="P-TYPE CATION-TRANSPORTING ATPASE"/>
    <property type="match status" value="1"/>
</dbReference>
<dbReference type="PANTHER" id="PTHR46594:SF4">
    <property type="entry name" value="P-TYPE CATION-TRANSPORTING ATPASE"/>
    <property type="match status" value="1"/>
</dbReference>
<dbReference type="InterPro" id="IPR017969">
    <property type="entry name" value="Heavy-metal-associated_CS"/>
</dbReference>
<evidence type="ECO:0000259" key="7">
    <source>
        <dbReference type="PROSITE" id="PS50846"/>
    </source>
</evidence>
<proteinExistence type="predicted"/>
<dbReference type="AlphaFoldDB" id="Q8CUG4"/>
<dbReference type="NCBIfam" id="TIGR00003">
    <property type="entry name" value="copper ion binding protein"/>
    <property type="match status" value="1"/>
</dbReference>
<dbReference type="KEGG" id="oih:OB1143"/>
<evidence type="ECO:0000313" key="8">
    <source>
        <dbReference type="EMBL" id="BAC13099.1"/>
    </source>
</evidence>
<dbReference type="GO" id="GO:0005507">
    <property type="term" value="F:copper ion binding"/>
    <property type="evidence" value="ECO:0007669"/>
    <property type="project" value="InterPro"/>
</dbReference>
<gene>
    <name evidence="8" type="ordered locus">OB1143</name>
</gene>
<reference evidence="8 9" key="2">
    <citation type="journal article" date="2002" name="Nucleic Acids Res.">
        <title>Genome sequence of Oceanobacillus iheyensis isolated from the Iheya Ridge and its unexpected adaptive capabilities to extreme environments.</title>
        <authorList>
            <person name="Takami H."/>
            <person name="Takaki Y."/>
            <person name="Uchiyama I."/>
        </authorList>
    </citation>
    <scope>NUCLEOTIDE SEQUENCE [LARGE SCALE GENOMIC DNA]</scope>
    <source>
        <strain evidence="9">DSM 14371 / CIP 107618 / JCM 11309 / KCTC 3954 / HTE831</strain>
    </source>
</reference>
<dbReference type="STRING" id="221109.gene:10733382"/>
<dbReference type="PROSITE" id="PS50846">
    <property type="entry name" value="HMA_2"/>
    <property type="match status" value="1"/>
</dbReference>
<keyword evidence="9" id="KW-1185">Reference proteome</keyword>
<dbReference type="EMBL" id="BA000028">
    <property type="protein sequence ID" value="BAC13099.1"/>
    <property type="molecule type" value="Genomic_DNA"/>
</dbReference>
<keyword evidence="5" id="KW-0186">Copper</keyword>
<organism evidence="8 9">
    <name type="scientific">Oceanobacillus iheyensis (strain DSM 14371 / CIP 107618 / JCM 11309 / KCTC 3954 / HTE831)</name>
    <dbReference type="NCBI Taxonomy" id="221109"/>
    <lineage>
        <taxon>Bacteria</taxon>
        <taxon>Bacillati</taxon>
        <taxon>Bacillota</taxon>
        <taxon>Bacilli</taxon>
        <taxon>Bacillales</taxon>
        <taxon>Bacillaceae</taxon>
        <taxon>Oceanobacillus</taxon>
    </lineage>
</organism>
<evidence type="ECO:0000313" key="9">
    <source>
        <dbReference type="Proteomes" id="UP000000822"/>
    </source>
</evidence>
<evidence type="ECO:0000256" key="5">
    <source>
        <dbReference type="ARBA" id="ARBA00023008"/>
    </source>
</evidence>
<dbReference type="eggNOG" id="COG2608">
    <property type="taxonomic scope" value="Bacteria"/>
</dbReference>
<sequence length="69" mass="7336">MNKTLLVQGMSCGHCKQSVEGALNSVEGVSEVSVNLSTGEVNVSFDDNKVTTELLEDTVEEQGYDIVAS</sequence>
<dbReference type="HOGENOM" id="CLU_134973_10_4_9"/>
<dbReference type="InterPro" id="IPR001802">
    <property type="entry name" value="MerP/CopZ"/>
</dbReference>
<reference evidence="8 9" key="1">
    <citation type="journal article" date="2001" name="FEMS Microbiol. Lett.">
        <title>Oceanobacillus iheyensis gen. nov., sp. nov., a deep-sea extremely halotolerant and alkaliphilic species isolated from a depth of 1050 m on the Iheya Ridge.</title>
        <authorList>
            <person name="Lu J."/>
            <person name="Nogi Y."/>
            <person name="Takami H."/>
        </authorList>
    </citation>
    <scope>NUCLEOTIDE SEQUENCE [LARGE SCALE GENOMIC DNA]</scope>
    <source>
        <strain evidence="9">DSM 14371 / CIP 107618 / JCM 11309 / KCTC 3954 / HTE831</strain>
    </source>
</reference>
<dbReference type="Proteomes" id="UP000000822">
    <property type="component" value="Chromosome"/>
</dbReference>
<evidence type="ECO:0000256" key="3">
    <source>
        <dbReference type="ARBA" id="ARBA00022490"/>
    </source>
</evidence>
<dbReference type="PhylomeDB" id="Q8CUG4"/>
<keyword evidence="6" id="KW-0143">Chaperone</keyword>
<feature type="domain" description="HMA" evidence="7">
    <location>
        <begin position="1"/>
        <end position="67"/>
    </location>
</feature>
<keyword evidence="3" id="KW-0963">Cytoplasm</keyword>
<dbReference type="InterPro" id="IPR006122">
    <property type="entry name" value="HMA_Cu_ion-bd"/>
</dbReference>
<accession>Q8CUG4</accession>
<evidence type="ECO:0000256" key="1">
    <source>
        <dbReference type="ARBA" id="ARBA00004496"/>
    </source>
</evidence>
<dbReference type="FunFam" id="3.30.70.100:FF:000005">
    <property type="entry name" value="Copper-exporting P-type ATPase A"/>
    <property type="match status" value="1"/>
</dbReference>
<evidence type="ECO:0000256" key="4">
    <source>
        <dbReference type="ARBA" id="ARBA00022723"/>
    </source>
</evidence>
<name>Q8CUG4_OCEIH</name>
<protein>
    <recommendedName>
        <fullName evidence="2">Copper chaperone CopZ</fullName>
    </recommendedName>
</protein>
<dbReference type="Gene3D" id="3.30.70.100">
    <property type="match status" value="1"/>
</dbReference>
<evidence type="ECO:0000256" key="6">
    <source>
        <dbReference type="ARBA" id="ARBA00023186"/>
    </source>
</evidence>